<dbReference type="EMBL" id="JACIFF010000009">
    <property type="protein sequence ID" value="MBB4080686.1"/>
    <property type="molecule type" value="Genomic_DNA"/>
</dbReference>
<keyword evidence="1" id="KW-1133">Transmembrane helix</keyword>
<feature type="transmembrane region" description="Helical" evidence="1">
    <location>
        <begin position="35"/>
        <end position="56"/>
    </location>
</feature>
<dbReference type="Proteomes" id="UP000576209">
    <property type="component" value="Unassembled WGS sequence"/>
</dbReference>
<evidence type="ECO:0000313" key="2">
    <source>
        <dbReference type="EMBL" id="MBB4080686.1"/>
    </source>
</evidence>
<keyword evidence="1" id="KW-0472">Membrane</keyword>
<dbReference type="RefSeq" id="WP_183496912.1">
    <property type="nucleotide sequence ID" value="NZ_JACIFF010000009.1"/>
</dbReference>
<keyword evidence="3" id="KW-1185">Reference proteome</keyword>
<keyword evidence="1" id="KW-0812">Transmembrane</keyword>
<sequence length="70" mass="7885">MKLFSTVALVLSVVFLVLCVIIYLSGSQVVEIGEVMPYVTVYVLLNLIYAIASIGFMRKSRRWRRGTSRG</sequence>
<gene>
    <name evidence="2" type="ORF">GGR28_003321</name>
</gene>
<protein>
    <submittedName>
        <fullName evidence="2">Lipopolysaccharide export LptBFGC system permease protein LptF</fullName>
    </submittedName>
</protein>
<reference evidence="2 3" key="1">
    <citation type="submission" date="2020-08" db="EMBL/GenBank/DDBJ databases">
        <title>Genomic Encyclopedia of Type Strains, Phase IV (KMG-IV): sequencing the most valuable type-strain genomes for metagenomic binning, comparative biology and taxonomic classification.</title>
        <authorList>
            <person name="Goeker M."/>
        </authorList>
    </citation>
    <scope>NUCLEOTIDE SEQUENCE [LARGE SCALE GENOMIC DNA]</scope>
    <source>
        <strain evidence="2 3">DSM 105137</strain>
    </source>
</reference>
<organism evidence="2 3">
    <name type="scientific">Neolewinella aquimaris</name>
    <dbReference type="NCBI Taxonomy" id="1835722"/>
    <lineage>
        <taxon>Bacteria</taxon>
        <taxon>Pseudomonadati</taxon>
        <taxon>Bacteroidota</taxon>
        <taxon>Saprospiria</taxon>
        <taxon>Saprospirales</taxon>
        <taxon>Lewinellaceae</taxon>
        <taxon>Neolewinella</taxon>
    </lineage>
</organism>
<name>A0A840EIG7_9BACT</name>
<evidence type="ECO:0000313" key="3">
    <source>
        <dbReference type="Proteomes" id="UP000576209"/>
    </source>
</evidence>
<proteinExistence type="predicted"/>
<dbReference type="AlphaFoldDB" id="A0A840EIG7"/>
<accession>A0A840EIG7</accession>
<comment type="caution">
    <text evidence="2">The sequence shown here is derived from an EMBL/GenBank/DDBJ whole genome shotgun (WGS) entry which is preliminary data.</text>
</comment>
<evidence type="ECO:0000256" key="1">
    <source>
        <dbReference type="SAM" id="Phobius"/>
    </source>
</evidence>